<reference evidence="2" key="1">
    <citation type="submission" date="2017-05" db="EMBL/GenBank/DDBJ databases">
        <authorList>
            <person name="Sung H."/>
        </authorList>
    </citation>
    <scope>NUCLEOTIDE SEQUENCE [LARGE SCALE GENOMIC DNA]</scope>
    <source>
        <strain evidence="2">AR23208</strain>
    </source>
</reference>
<name>A0A1Y0IMJ9_9BACL</name>
<dbReference type="Proteomes" id="UP000195437">
    <property type="component" value="Chromosome"/>
</dbReference>
<dbReference type="RefSeq" id="WP_087457118.1">
    <property type="nucleotide sequence ID" value="NZ_CP021434.1"/>
</dbReference>
<sequence length="64" mass="7246">MDQREMQRNIETYVLQQLQAGNNIESVVDVANQLDVPVTMVDRAMRNLTAQGYPGLPYTTATEF</sequence>
<dbReference type="AlphaFoldDB" id="A0A1Y0IMJ9"/>
<proteinExistence type="predicted"/>
<organism evidence="1 2">
    <name type="scientific">Tumebacillus avium</name>
    <dbReference type="NCBI Taxonomy" id="1903704"/>
    <lineage>
        <taxon>Bacteria</taxon>
        <taxon>Bacillati</taxon>
        <taxon>Bacillota</taxon>
        <taxon>Bacilli</taxon>
        <taxon>Bacillales</taxon>
        <taxon>Alicyclobacillaceae</taxon>
        <taxon>Tumebacillus</taxon>
    </lineage>
</organism>
<dbReference type="KEGG" id="tum:CBW65_12470"/>
<dbReference type="OrthoDB" id="2382225at2"/>
<accession>A0A1Y0IMJ9</accession>
<keyword evidence="2" id="KW-1185">Reference proteome</keyword>
<evidence type="ECO:0000313" key="1">
    <source>
        <dbReference type="EMBL" id="ARU61748.1"/>
    </source>
</evidence>
<protein>
    <submittedName>
        <fullName evidence="1">Uncharacterized protein</fullName>
    </submittedName>
</protein>
<gene>
    <name evidence="1" type="ORF">CBW65_12470</name>
</gene>
<evidence type="ECO:0000313" key="2">
    <source>
        <dbReference type="Proteomes" id="UP000195437"/>
    </source>
</evidence>
<dbReference type="EMBL" id="CP021434">
    <property type="protein sequence ID" value="ARU61748.1"/>
    <property type="molecule type" value="Genomic_DNA"/>
</dbReference>